<evidence type="ECO:0000256" key="1">
    <source>
        <dbReference type="SAM" id="MobiDB-lite"/>
    </source>
</evidence>
<feature type="region of interest" description="Disordered" evidence="1">
    <location>
        <begin position="1"/>
        <end position="21"/>
    </location>
</feature>
<gene>
    <name evidence="2" type="ORF">ABZZ21_25750</name>
</gene>
<protein>
    <submittedName>
        <fullName evidence="2">DUF5999 family protein</fullName>
    </submittedName>
</protein>
<keyword evidence="3" id="KW-1185">Reference proteome</keyword>
<evidence type="ECO:0000313" key="3">
    <source>
        <dbReference type="Proteomes" id="UP001550210"/>
    </source>
</evidence>
<name>A0ABV2V234_9ACTN</name>
<organism evidence="2 3">
    <name type="scientific">Streptomyces ossamyceticus</name>
    <dbReference type="NCBI Taxonomy" id="249581"/>
    <lineage>
        <taxon>Bacteria</taxon>
        <taxon>Bacillati</taxon>
        <taxon>Actinomycetota</taxon>
        <taxon>Actinomycetes</taxon>
        <taxon>Kitasatosporales</taxon>
        <taxon>Streptomycetaceae</taxon>
        <taxon>Streptomyces</taxon>
    </lineage>
</organism>
<sequence length="127" mass="13018">MQRSTQLDTATTTTGTTRLPDSLCRHTPHCPSADSPAAEAARAVASHPEQGWSLLCNGVLVFDDTGDLLPDGRIVDPHRPTDGALSFRLTDAHALIGGTSGSGKTSAAAVMHKAGVLAGTSVPPHLA</sequence>
<reference evidence="2 3" key="1">
    <citation type="submission" date="2024-06" db="EMBL/GenBank/DDBJ databases">
        <title>The Natural Products Discovery Center: Release of the First 8490 Sequenced Strains for Exploring Actinobacteria Biosynthetic Diversity.</title>
        <authorList>
            <person name="Kalkreuter E."/>
            <person name="Kautsar S.A."/>
            <person name="Yang D."/>
            <person name="Bader C.D."/>
            <person name="Teijaro C.N."/>
            <person name="Fluegel L."/>
            <person name="Davis C.M."/>
            <person name="Simpson J.R."/>
            <person name="Lauterbach L."/>
            <person name="Steele A.D."/>
            <person name="Gui C."/>
            <person name="Meng S."/>
            <person name="Li G."/>
            <person name="Viehrig K."/>
            <person name="Ye F."/>
            <person name="Su P."/>
            <person name="Kiefer A.F."/>
            <person name="Nichols A."/>
            <person name="Cepeda A.J."/>
            <person name="Yan W."/>
            <person name="Fan B."/>
            <person name="Jiang Y."/>
            <person name="Adhikari A."/>
            <person name="Zheng C.-J."/>
            <person name="Schuster L."/>
            <person name="Cowan T.M."/>
            <person name="Smanski M.J."/>
            <person name="Chevrette M.G."/>
            <person name="De Carvalho L.P.S."/>
            <person name="Shen B."/>
        </authorList>
    </citation>
    <scope>NUCLEOTIDE SEQUENCE [LARGE SCALE GENOMIC DNA]</scope>
    <source>
        <strain evidence="2 3">NPDC006434</strain>
    </source>
</reference>
<dbReference type="InterPro" id="IPR046041">
    <property type="entry name" value="DUF5999"/>
</dbReference>
<dbReference type="Proteomes" id="UP001550210">
    <property type="component" value="Unassembled WGS sequence"/>
</dbReference>
<evidence type="ECO:0000313" key="2">
    <source>
        <dbReference type="EMBL" id="MET9847891.1"/>
    </source>
</evidence>
<accession>A0ABV2V234</accession>
<feature type="compositionally biased region" description="Low complexity" evidence="1">
    <location>
        <begin position="1"/>
        <end position="17"/>
    </location>
</feature>
<dbReference type="Pfam" id="PF19462">
    <property type="entry name" value="DUF5999"/>
    <property type="match status" value="1"/>
</dbReference>
<dbReference type="EMBL" id="JBEXPZ010000034">
    <property type="protein sequence ID" value="MET9847891.1"/>
    <property type="molecule type" value="Genomic_DNA"/>
</dbReference>
<proteinExistence type="predicted"/>
<comment type="caution">
    <text evidence="2">The sequence shown here is derived from an EMBL/GenBank/DDBJ whole genome shotgun (WGS) entry which is preliminary data.</text>
</comment>